<keyword evidence="7 9" id="KW-0501">Molybdenum cofactor biosynthesis</keyword>
<comment type="caution">
    <text evidence="11">The sequence shown here is derived from an EMBL/GenBank/DDBJ whole genome shotgun (WGS) entry which is preliminary data.</text>
</comment>
<dbReference type="EC" id="2.10.1.1" evidence="4 9"/>
<comment type="similarity">
    <text evidence="3 9">Belongs to the MoeA family.</text>
</comment>
<dbReference type="InterPro" id="IPR038987">
    <property type="entry name" value="MoeA-like"/>
</dbReference>
<dbReference type="PANTHER" id="PTHR10192:SF5">
    <property type="entry name" value="GEPHYRIN"/>
    <property type="match status" value="1"/>
</dbReference>
<comment type="cofactor">
    <cofactor evidence="9">
        <name>Mg(2+)</name>
        <dbReference type="ChEBI" id="CHEBI:18420"/>
    </cofactor>
</comment>
<keyword evidence="9" id="KW-0479">Metal-binding</keyword>
<gene>
    <name evidence="11" type="primary">glp</name>
    <name evidence="11" type="ORF">ACFFK0_04760</name>
</gene>
<dbReference type="InterPro" id="IPR005111">
    <property type="entry name" value="MoeA_C_domain_IV"/>
</dbReference>
<dbReference type="Gene3D" id="2.170.190.11">
    <property type="entry name" value="Molybdopterin biosynthesis moea protein, domain 3"/>
    <property type="match status" value="1"/>
</dbReference>
<dbReference type="SUPFAM" id="SSF53218">
    <property type="entry name" value="Molybdenum cofactor biosynthesis proteins"/>
    <property type="match status" value="1"/>
</dbReference>
<evidence type="ECO:0000256" key="5">
    <source>
        <dbReference type="ARBA" id="ARBA00021108"/>
    </source>
</evidence>
<sequence length="427" mass="45676">MTERRQAISVPLAVAKVTGSVRALPPESVPVEQAYGRILAENLYADADIPSFDRSAFDGYALAAKDTESACPDRPLEFEIVERIAAGQVGTKAVGPFQAVQIMTGAPLPPGCDAVVMREWTQEYVREGKAWVVLKRAMRVRDNVSLRGEEAKQGDLLVGKGTVIHPGIAAVLASLGMTEAKIGRRPVVGVMATGSELLQPGEPVRPGRIRNSNAAMLAAQIERAGGECRYYGQVPDELEPHLATYRRMLAECDLIVSTGGVSVGDYDLMPRVYATLGAALLFDKVTMRPGSVTTAAQLDGKLLLGLSGNPSACYVGFELFARPAIRLMQGAEAPFAPLIEGELLADYPKPNPFTRFVRARIVYRDGKVGGVPVGFDKSSSLTSLAEANGFIVLPGGSRGYKSGDRVKLMLVDDRDGAEWPWGDDGDG</sequence>
<evidence type="ECO:0000256" key="2">
    <source>
        <dbReference type="ARBA" id="ARBA00005046"/>
    </source>
</evidence>
<dbReference type="NCBIfam" id="NF045515">
    <property type="entry name" value="Glp_gephyrin"/>
    <property type="match status" value="1"/>
</dbReference>
<dbReference type="InterPro" id="IPR036425">
    <property type="entry name" value="MoaB/Mog-like_dom_sf"/>
</dbReference>
<dbReference type="EMBL" id="JBHLWN010000022">
    <property type="protein sequence ID" value="MFC0211771.1"/>
    <property type="molecule type" value="Genomic_DNA"/>
</dbReference>
<dbReference type="InterPro" id="IPR005110">
    <property type="entry name" value="MoeA_linker/N"/>
</dbReference>
<evidence type="ECO:0000256" key="1">
    <source>
        <dbReference type="ARBA" id="ARBA00002901"/>
    </source>
</evidence>
<comment type="catalytic activity">
    <reaction evidence="8">
        <text>adenylyl-molybdopterin + molybdate = Mo-molybdopterin + AMP + H(+)</text>
        <dbReference type="Rhea" id="RHEA:35047"/>
        <dbReference type="ChEBI" id="CHEBI:15378"/>
        <dbReference type="ChEBI" id="CHEBI:36264"/>
        <dbReference type="ChEBI" id="CHEBI:62727"/>
        <dbReference type="ChEBI" id="CHEBI:71302"/>
        <dbReference type="ChEBI" id="CHEBI:456215"/>
        <dbReference type="EC" id="2.10.1.1"/>
    </reaction>
</comment>
<evidence type="ECO:0000313" key="12">
    <source>
        <dbReference type="Proteomes" id="UP001589776"/>
    </source>
</evidence>
<evidence type="ECO:0000256" key="6">
    <source>
        <dbReference type="ARBA" id="ARBA00022505"/>
    </source>
</evidence>
<keyword evidence="9" id="KW-0460">Magnesium</keyword>
<evidence type="ECO:0000256" key="9">
    <source>
        <dbReference type="RuleBase" id="RU365090"/>
    </source>
</evidence>
<dbReference type="Pfam" id="PF00994">
    <property type="entry name" value="MoCF_biosynth"/>
    <property type="match status" value="1"/>
</dbReference>
<name>A0ABV6DGK3_9BACL</name>
<evidence type="ECO:0000256" key="7">
    <source>
        <dbReference type="ARBA" id="ARBA00023150"/>
    </source>
</evidence>
<evidence type="ECO:0000259" key="10">
    <source>
        <dbReference type="SMART" id="SM00852"/>
    </source>
</evidence>
<dbReference type="Pfam" id="PF03453">
    <property type="entry name" value="MoeA_N"/>
    <property type="match status" value="1"/>
</dbReference>
<dbReference type="Proteomes" id="UP001589776">
    <property type="component" value="Unassembled WGS sequence"/>
</dbReference>
<dbReference type="Pfam" id="PF03454">
    <property type="entry name" value="MoeA_C"/>
    <property type="match status" value="1"/>
</dbReference>
<evidence type="ECO:0000256" key="3">
    <source>
        <dbReference type="ARBA" id="ARBA00010763"/>
    </source>
</evidence>
<evidence type="ECO:0000313" key="11">
    <source>
        <dbReference type="EMBL" id="MFC0211771.1"/>
    </source>
</evidence>
<evidence type="ECO:0000256" key="4">
    <source>
        <dbReference type="ARBA" id="ARBA00013269"/>
    </source>
</evidence>
<dbReference type="PANTHER" id="PTHR10192">
    <property type="entry name" value="MOLYBDOPTERIN BIOSYNTHESIS PROTEIN"/>
    <property type="match status" value="1"/>
</dbReference>
<dbReference type="RefSeq" id="WP_377468764.1">
    <property type="nucleotide sequence ID" value="NZ_JBHLWN010000022.1"/>
</dbReference>
<dbReference type="InterPro" id="IPR036688">
    <property type="entry name" value="MoeA_C_domain_IV_sf"/>
</dbReference>
<accession>A0ABV6DGK3</accession>
<proteinExistence type="inferred from homology"/>
<keyword evidence="6 9" id="KW-0500">Molybdenum</keyword>
<protein>
    <recommendedName>
        <fullName evidence="5 9">Molybdopterin molybdenumtransferase</fullName>
        <ecNumber evidence="4 9">2.10.1.1</ecNumber>
    </recommendedName>
</protein>
<comment type="pathway">
    <text evidence="2 9">Cofactor biosynthesis; molybdopterin biosynthesis.</text>
</comment>
<dbReference type="SUPFAM" id="SSF63867">
    <property type="entry name" value="MoeA C-terminal domain-like"/>
    <property type="match status" value="1"/>
</dbReference>
<dbReference type="NCBIfam" id="TIGR00177">
    <property type="entry name" value="molyb_syn"/>
    <property type="match status" value="1"/>
</dbReference>
<dbReference type="InterPro" id="IPR001453">
    <property type="entry name" value="MoaB/Mog_dom"/>
</dbReference>
<feature type="domain" description="MoaB/Mog" evidence="10">
    <location>
        <begin position="189"/>
        <end position="327"/>
    </location>
</feature>
<dbReference type="SUPFAM" id="SSF63882">
    <property type="entry name" value="MoeA N-terminal region -like"/>
    <property type="match status" value="1"/>
</dbReference>
<organism evidence="11 12">
    <name type="scientific">Paenibacillus chartarius</name>
    <dbReference type="NCBI Taxonomy" id="747481"/>
    <lineage>
        <taxon>Bacteria</taxon>
        <taxon>Bacillati</taxon>
        <taxon>Bacillota</taxon>
        <taxon>Bacilli</taxon>
        <taxon>Bacillales</taxon>
        <taxon>Paenibacillaceae</taxon>
        <taxon>Paenibacillus</taxon>
    </lineage>
</organism>
<dbReference type="InterPro" id="IPR036135">
    <property type="entry name" value="MoeA_linker/N_sf"/>
</dbReference>
<dbReference type="Gene3D" id="2.40.340.10">
    <property type="entry name" value="MoeA, C-terminal, domain IV"/>
    <property type="match status" value="1"/>
</dbReference>
<keyword evidence="9" id="KW-0808">Transferase</keyword>
<dbReference type="CDD" id="cd00887">
    <property type="entry name" value="MoeA"/>
    <property type="match status" value="1"/>
</dbReference>
<dbReference type="Gene3D" id="3.90.105.10">
    <property type="entry name" value="Molybdopterin biosynthesis moea protein, domain 2"/>
    <property type="match status" value="1"/>
</dbReference>
<reference evidence="11 12" key="1">
    <citation type="submission" date="2024-09" db="EMBL/GenBank/DDBJ databases">
        <authorList>
            <person name="Sun Q."/>
            <person name="Mori K."/>
        </authorList>
    </citation>
    <scope>NUCLEOTIDE SEQUENCE [LARGE SCALE GENOMIC DNA]</scope>
    <source>
        <strain evidence="11 12">CCM 7759</strain>
    </source>
</reference>
<dbReference type="Gene3D" id="3.40.980.10">
    <property type="entry name" value="MoaB/Mog-like domain"/>
    <property type="match status" value="1"/>
</dbReference>
<comment type="function">
    <text evidence="1 9">Catalyzes the insertion of molybdate into adenylated molybdopterin with the concomitant release of AMP.</text>
</comment>
<dbReference type="SMART" id="SM00852">
    <property type="entry name" value="MoCF_biosynth"/>
    <property type="match status" value="1"/>
</dbReference>
<keyword evidence="12" id="KW-1185">Reference proteome</keyword>
<evidence type="ECO:0000256" key="8">
    <source>
        <dbReference type="ARBA" id="ARBA00047317"/>
    </source>
</evidence>